<dbReference type="SMART" id="SM00910">
    <property type="entry name" value="HIRAN"/>
    <property type="match status" value="1"/>
</dbReference>
<evidence type="ECO:0000256" key="1">
    <source>
        <dbReference type="ARBA" id="ARBA00022723"/>
    </source>
</evidence>
<dbReference type="RefSeq" id="WP_010922481.1">
    <property type="nucleotide sequence ID" value="NC_004070.1"/>
</dbReference>
<dbReference type="KEGG" id="spg:SpyM3_1144"/>
<gene>
    <name evidence="4" type="ordered locus">SpyM3_1144</name>
</gene>
<dbReference type="InterPro" id="IPR014905">
    <property type="entry name" value="HIRAN"/>
</dbReference>
<reference evidence="4 5" key="1">
    <citation type="journal article" date="2002" name="Proc. Natl. Acad. Sci. U.S.A.">
        <title>Genome sequence of a serotype M3 strain of group A Streptococcus: phage-encoded toxins, the high-virulence phenotype, and clone emergence.</title>
        <authorList>
            <person name="Beres S.B."/>
            <person name="Sylva G.L."/>
            <person name="Barbian K.D."/>
            <person name="Lei B."/>
            <person name="Hoff J.S."/>
            <person name="Mammarella N.D."/>
            <person name="Liu M.Y."/>
            <person name="Smoot J.C."/>
            <person name="Porcella S.F."/>
            <person name="Parkins L.D."/>
            <person name="Campbell D.S."/>
            <person name="Smith T.M."/>
            <person name="McCormick J.K."/>
            <person name="Leung D.Y."/>
            <person name="Schlievert P.M."/>
            <person name="Musser J.M."/>
        </authorList>
    </citation>
    <scope>NUCLEOTIDE SEQUENCE [LARGE SCALE GENOMIC DNA]</scope>
    <source>
        <strain evidence="5">ATCC BAA-595 / MGAS315</strain>
    </source>
</reference>
<proteinExistence type="predicted"/>
<accession>A0A0H2UW44</accession>
<dbReference type="Pfam" id="PF08797">
    <property type="entry name" value="HIRAN"/>
    <property type="match status" value="1"/>
</dbReference>
<evidence type="ECO:0000256" key="2">
    <source>
        <dbReference type="ARBA" id="ARBA00022801"/>
    </source>
</evidence>
<dbReference type="EMBL" id="AE014074">
    <property type="protein sequence ID" value="AAM79751.1"/>
    <property type="molecule type" value="Genomic_DNA"/>
</dbReference>
<keyword evidence="1" id="KW-0479">Metal-binding</keyword>
<dbReference type="GO" id="GO:0008270">
    <property type="term" value="F:zinc ion binding"/>
    <property type="evidence" value="ECO:0007669"/>
    <property type="project" value="InterPro"/>
</dbReference>
<sequence length="172" mass="20031">MAKVIFQDNFLLMGTNYHEKEANKVMAEIGKKSPYWDKDKDFISDYIKSNFKDIYKYYRVSTKDVEIVREPLNRHDPNAIKVMVNKTFVGYFPADLAKRLTPYVKKSSHYQMEATLTGRGGQYKTLKNDLKTVVTKKKDITYKLRLTILKVDRVSKSKNAGLLESIASWFLN</sequence>
<name>A0A0H2UW44_STRP3</name>
<keyword evidence="2" id="KW-0378">Hydrolase</keyword>
<dbReference type="GO" id="GO:0016818">
    <property type="term" value="F:hydrolase activity, acting on acid anhydrides, in phosphorus-containing anhydrides"/>
    <property type="evidence" value="ECO:0007669"/>
    <property type="project" value="InterPro"/>
</dbReference>
<dbReference type="HOGENOM" id="CLU_132687_0_0_9"/>
<evidence type="ECO:0000259" key="3">
    <source>
        <dbReference type="SMART" id="SM00910"/>
    </source>
</evidence>
<dbReference type="Proteomes" id="UP000000564">
    <property type="component" value="Chromosome"/>
</dbReference>
<dbReference type="GO" id="GO:0003676">
    <property type="term" value="F:nucleic acid binding"/>
    <property type="evidence" value="ECO:0007669"/>
    <property type="project" value="InterPro"/>
</dbReference>
<dbReference type="AlphaFoldDB" id="A0A0H2UW44"/>
<evidence type="ECO:0000313" key="4">
    <source>
        <dbReference type="EMBL" id="AAM79751.1"/>
    </source>
</evidence>
<dbReference type="Gene3D" id="3.30.70.2330">
    <property type="match status" value="1"/>
</dbReference>
<feature type="domain" description="HIRAN" evidence="3">
    <location>
        <begin position="39"/>
        <end position="140"/>
    </location>
</feature>
<protein>
    <recommendedName>
        <fullName evidence="3">HIRAN domain-containing protein</fullName>
    </recommendedName>
</protein>
<organism evidence="4 5">
    <name type="scientific">Streptococcus pyogenes serotype M3 (strain ATCC BAA-595 / MGAS315)</name>
    <dbReference type="NCBI Taxonomy" id="198466"/>
    <lineage>
        <taxon>Bacteria</taxon>
        <taxon>Bacillati</taxon>
        <taxon>Bacillota</taxon>
        <taxon>Bacilli</taxon>
        <taxon>Lactobacillales</taxon>
        <taxon>Streptococcaceae</taxon>
        <taxon>Streptococcus</taxon>
    </lineage>
</organism>
<evidence type="ECO:0000313" key="5">
    <source>
        <dbReference type="Proteomes" id="UP000000564"/>
    </source>
</evidence>